<evidence type="ECO:0000313" key="3">
    <source>
        <dbReference type="Proteomes" id="UP000297839"/>
    </source>
</evidence>
<evidence type="ECO:0000313" key="2">
    <source>
        <dbReference type="EMBL" id="TFY97605.1"/>
    </source>
</evidence>
<evidence type="ECO:0000256" key="1">
    <source>
        <dbReference type="SAM" id="SignalP"/>
    </source>
</evidence>
<organism evidence="2 3">
    <name type="scientific">Ramlibacter humi</name>
    <dbReference type="NCBI Taxonomy" id="2530451"/>
    <lineage>
        <taxon>Bacteria</taxon>
        <taxon>Pseudomonadati</taxon>
        <taxon>Pseudomonadota</taxon>
        <taxon>Betaproteobacteria</taxon>
        <taxon>Burkholderiales</taxon>
        <taxon>Comamonadaceae</taxon>
        <taxon>Ramlibacter</taxon>
    </lineage>
</organism>
<keyword evidence="3" id="KW-1185">Reference proteome</keyword>
<name>A0A4Z0BE60_9BURK</name>
<accession>A0A4Z0BE60</accession>
<protein>
    <recommendedName>
        <fullName evidence="4">Lipoprotein</fullName>
    </recommendedName>
</protein>
<evidence type="ECO:0008006" key="4">
    <source>
        <dbReference type="Google" id="ProtNLM"/>
    </source>
</evidence>
<dbReference type="EMBL" id="SMLK01000007">
    <property type="protein sequence ID" value="TFY97605.1"/>
    <property type="molecule type" value="Genomic_DNA"/>
</dbReference>
<gene>
    <name evidence="2" type="ORF">EZ216_17915</name>
</gene>
<proteinExistence type="predicted"/>
<sequence>MSRAAVALALAALASQAMAQDGRWVNATTGKPLQPGIYGRLEMRGDADPPPVVHAQPVTVRRPDGATGEPLYLYVSPGQLRRWPQFCDKWKACERPVYFVRVDGSPSRLGEWKKTQRPQAGLPPVLMALDRIAAN</sequence>
<feature type="signal peptide" evidence="1">
    <location>
        <begin position="1"/>
        <end position="19"/>
    </location>
</feature>
<dbReference type="Proteomes" id="UP000297839">
    <property type="component" value="Unassembled WGS sequence"/>
</dbReference>
<dbReference type="OrthoDB" id="8536851at2"/>
<feature type="chain" id="PRO_5021415133" description="Lipoprotein" evidence="1">
    <location>
        <begin position="20"/>
        <end position="135"/>
    </location>
</feature>
<keyword evidence="1" id="KW-0732">Signal</keyword>
<comment type="caution">
    <text evidence="2">The sequence shown here is derived from an EMBL/GenBank/DDBJ whole genome shotgun (WGS) entry which is preliminary data.</text>
</comment>
<reference evidence="2 3" key="1">
    <citation type="submission" date="2019-03" db="EMBL/GenBank/DDBJ databases">
        <title>Ramlibacter sp. 18x22-1, whole genome shotgun sequence.</title>
        <authorList>
            <person name="Zhang X."/>
            <person name="Feng G."/>
            <person name="Zhu H."/>
        </authorList>
    </citation>
    <scope>NUCLEOTIDE SEQUENCE [LARGE SCALE GENOMIC DNA]</scope>
    <source>
        <strain evidence="2 3">18x22-1</strain>
    </source>
</reference>
<dbReference type="RefSeq" id="WP_135251157.1">
    <property type="nucleotide sequence ID" value="NZ_SMLK01000007.1"/>
</dbReference>
<dbReference type="AlphaFoldDB" id="A0A4Z0BE60"/>